<name>A0A9P4NFU6_9PEZI</name>
<dbReference type="PANTHER" id="PTHR43391:SF14">
    <property type="entry name" value="DEHYDROGENASE_REDUCTASE SDR FAMILY PROTEIN 7-LIKE"/>
    <property type="match status" value="1"/>
</dbReference>
<dbReference type="CDD" id="cd05233">
    <property type="entry name" value="SDR_c"/>
    <property type="match status" value="1"/>
</dbReference>
<evidence type="ECO:0000259" key="4">
    <source>
        <dbReference type="SMART" id="SM00822"/>
    </source>
</evidence>
<dbReference type="EMBL" id="MU007117">
    <property type="protein sequence ID" value="KAF2419710.1"/>
    <property type="molecule type" value="Genomic_DNA"/>
</dbReference>
<dbReference type="AlphaFoldDB" id="A0A9P4NFU6"/>
<dbReference type="Proteomes" id="UP000800235">
    <property type="component" value="Unassembled WGS sequence"/>
</dbReference>
<dbReference type="PROSITE" id="PS00061">
    <property type="entry name" value="ADH_SHORT"/>
    <property type="match status" value="1"/>
</dbReference>
<keyword evidence="3" id="KW-0560">Oxidoreductase</keyword>
<evidence type="ECO:0000256" key="1">
    <source>
        <dbReference type="ARBA" id="ARBA00006484"/>
    </source>
</evidence>
<evidence type="ECO:0000256" key="3">
    <source>
        <dbReference type="ARBA" id="ARBA00023002"/>
    </source>
</evidence>
<dbReference type="PRINTS" id="PR00081">
    <property type="entry name" value="GDHRDH"/>
</dbReference>
<evidence type="ECO:0000313" key="6">
    <source>
        <dbReference type="Proteomes" id="UP000800235"/>
    </source>
</evidence>
<protein>
    <submittedName>
        <fullName evidence="5">NAD(P)-binding protein</fullName>
    </submittedName>
</protein>
<dbReference type="SMART" id="SM00822">
    <property type="entry name" value="PKS_KR"/>
    <property type="match status" value="1"/>
</dbReference>
<organism evidence="5 6">
    <name type="scientific">Tothia fuscella</name>
    <dbReference type="NCBI Taxonomy" id="1048955"/>
    <lineage>
        <taxon>Eukaryota</taxon>
        <taxon>Fungi</taxon>
        <taxon>Dikarya</taxon>
        <taxon>Ascomycota</taxon>
        <taxon>Pezizomycotina</taxon>
        <taxon>Dothideomycetes</taxon>
        <taxon>Pleosporomycetidae</taxon>
        <taxon>Venturiales</taxon>
        <taxon>Cylindrosympodiaceae</taxon>
        <taxon>Tothia</taxon>
    </lineage>
</organism>
<keyword evidence="6" id="KW-1185">Reference proteome</keyword>
<keyword evidence="2" id="KW-0521">NADP</keyword>
<feature type="domain" description="Ketoreductase" evidence="4">
    <location>
        <begin position="7"/>
        <end position="170"/>
    </location>
</feature>
<sequence>MKDLQGKVALITGGATGIGKALALELAKEPMKIVLASTSNERLEAAAEEIRKAGAIDVLTVICDVSSRDSVVNMHKEVTKIYGGVDLLVCNAGVTTGGPYLEHRPEDWDWVYDVVLQGTINCIQLFYPDLVKQESGHIVLVGSQAGIAPNWVSLHGPYTSAKNAVMTLGAALRPEAEEYGIGVSNIIVAGTLTEIMKAERSRPGRYGDALVLSKSVPKREARRIPASDVAEMIVDGVKKNKGWVATHPELKSVTKAYFDEILAAYDS</sequence>
<evidence type="ECO:0000256" key="2">
    <source>
        <dbReference type="ARBA" id="ARBA00022857"/>
    </source>
</evidence>
<dbReference type="InterPro" id="IPR036291">
    <property type="entry name" value="NAD(P)-bd_dom_sf"/>
</dbReference>
<dbReference type="Pfam" id="PF00106">
    <property type="entry name" value="adh_short"/>
    <property type="match status" value="1"/>
</dbReference>
<evidence type="ECO:0000313" key="5">
    <source>
        <dbReference type="EMBL" id="KAF2419710.1"/>
    </source>
</evidence>
<accession>A0A9P4NFU6</accession>
<reference evidence="5" key="1">
    <citation type="journal article" date="2020" name="Stud. Mycol.">
        <title>101 Dothideomycetes genomes: a test case for predicting lifestyles and emergence of pathogens.</title>
        <authorList>
            <person name="Haridas S."/>
            <person name="Albert R."/>
            <person name="Binder M."/>
            <person name="Bloem J."/>
            <person name="Labutti K."/>
            <person name="Salamov A."/>
            <person name="Andreopoulos B."/>
            <person name="Baker S."/>
            <person name="Barry K."/>
            <person name="Bills G."/>
            <person name="Bluhm B."/>
            <person name="Cannon C."/>
            <person name="Castanera R."/>
            <person name="Culley D."/>
            <person name="Daum C."/>
            <person name="Ezra D."/>
            <person name="Gonzalez J."/>
            <person name="Henrissat B."/>
            <person name="Kuo A."/>
            <person name="Liang C."/>
            <person name="Lipzen A."/>
            <person name="Lutzoni F."/>
            <person name="Magnuson J."/>
            <person name="Mondo S."/>
            <person name="Nolan M."/>
            <person name="Ohm R."/>
            <person name="Pangilinan J."/>
            <person name="Park H.-J."/>
            <person name="Ramirez L."/>
            <person name="Alfaro M."/>
            <person name="Sun H."/>
            <person name="Tritt A."/>
            <person name="Yoshinaga Y."/>
            <person name="Zwiers L.-H."/>
            <person name="Turgeon B."/>
            <person name="Goodwin S."/>
            <person name="Spatafora J."/>
            <person name="Crous P."/>
            <person name="Grigoriev I."/>
        </authorList>
    </citation>
    <scope>NUCLEOTIDE SEQUENCE</scope>
    <source>
        <strain evidence="5">CBS 130266</strain>
    </source>
</reference>
<dbReference type="OrthoDB" id="10253736at2759"/>
<dbReference type="InterPro" id="IPR020904">
    <property type="entry name" value="Sc_DH/Rdtase_CS"/>
</dbReference>
<dbReference type="PANTHER" id="PTHR43391">
    <property type="entry name" value="RETINOL DEHYDROGENASE-RELATED"/>
    <property type="match status" value="1"/>
</dbReference>
<dbReference type="Gene3D" id="3.40.50.720">
    <property type="entry name" value="NAD(P)-binding Rossmann-like Domain"/>
    <property type="match status" value="1"/>
</dbReference>
<dbReference type="GO" id="GO:0016491">
    <property type="term" value="F:oxidoreductase activity"/>
    <property type="evidence" value="ECO:0007669"/>
    <property type="project" value="UniProtKB-KW"/>
</dbReference>
<gene>
    <name evidence="5" type="ORF">EJ08DRAFT_642539</name>
</gene>
<dbReference type="SUPFAM" id="SSF51735">
    <property type="entry name" value="NAD(P)-binding Rossmann-fold domains"/>
    <property type="match status" value="1"/>
</dbReference>
<proteinExistence type="inferred from homology"/>
<dbReference type="InterPro" id="IPR002347">
    <property type="entry name" value="SDR_fam"/>
</dbReference>
<comment type="similarity">
    <text evidence="1">Belongs to the short-chain dehydrogenases/reductases (SDR) family.</text>
</comment>
<dbReference type="InterPro" id="IPR057326">
    <property type="entry name" value="KR_dom"/>
</dbReference>
<comment type="caution">
    <text evidence="5">The sequence shown here is derived from an EMBL/GenBank/DDBJ whole genome shotgun (WGS) entry which is preliminary data.</text>
</comment>